<dbReference type="SUPFAM" id="SSF81383">
    <property type="entry name" value="F-box domain"/>
    <property type="match status" value="1"/>
</dbReference>
<sequence length="1041" mass="114289">MCCKSEFLKLLVDGLLPQVGGREQPGAQAAGRFRLPCWSQPGSRESSRVWLVTMDISGLPVELWRLILSYLHLPDLGRCSMVCRAWYELILSLDNTRWRQLCLGCIECRHPNWPNQPDVEPQSWREAFKQHYLASKTWSKNTQDLESSNCFYLFRRKKDRRVLCVGPGYEFESLRVALAAANPYDRIVLLPGVYEEQSEIVLKVPVEIVGQGKLGDVALLVSIDQHCQTTRLCNVVFMPAWFTPVVYKTTSGHVQFDNCNFENGQLQIHAPGTCQVKFCTFNQCSINFHSVALCVLENCEFIGSENASVTVEGSPTSDRNWACKHLTMLAKSRSVLLQAPDSSPCSRSKHEDWGDSPVGNIRTCEIVVGGDHSNLPPALRTPPALEQTCEKEAELNGNLYTAKEGEAMTLDTDSSDSELSTGSENEGDDQSMYKLSYQAHSLSHMLTKVIYSRPQTNGLNALQNDFELKSLQQELQRDKEAQSLANSLQGCLIRRCLFRDGKGGIFVCSQGQAKMEGSIFRDLTYAVRCIQSSKVLYRLVIMLKNDIHHCKASGIFLRLSAGGLIADNNIHSNCEAGVDIRKGANPLILCNKIHSGLRSGIVVLGNGKGIIRSNQIYGNKEAGIYILYNGNPIVSGNHIFQGLEAGIAVNENGRGQIIENVIRENQWGGADIRRGGDPVLRNNLICCGYSDGVVVGERGKGLIEGNTIYDAAKKCQTALVVRSARGGNKGCGVWIMASSLPHITNNQIGHNSIYGVAVFCRKDDANDYLANQGGNESFNDEGEAAIWENDLDSEDERFASRRLISVALVESNSINHNGAAGLYIKSSEALNIIANAIHANQDSGVTVFQSTQLTRIANNSISCNSLGGILVETECRVELRGNGIYDNSSHGIACKGDGAIVENDIIGNLGCGLKLLQTANMKVTKNRIQALQDYGILILDQTKGLVQDNLIYQGKSKKNILQQVSNAEDCIVQNNKLLTFKRKSDIAWTLENPPARPHIEVTACGVSTATNSQRVTTMTTRIAARVDGGCHNNGSIFCTIL</sequence>
<keyword evidence="3" id="KW-0833">Ubl conjugation pathway</keyword>
<dbReference type="FunFam" id="2.160.20.10:FF:000022">
    <property type="entry name" value="F-box only protein 10"/>
    <property type="match status" value="1"/>
</dbReference>
<dbReference type="InterPro" id="IPR006626">
    <property type="entry name" value="PbH1"/>
</dbReference>
<evidence type="ECO:0000256" key="4">
    <source>
        <dbReference type="SAM" id="MobiDB-lite"/>
    </source>
</evidence>
<dbReference type="InterPro" id="IPR011050">
    <property type="entry name" value="Pectin_lyase_fold/virulence"/>
</dbReference>
<dbReference type="PANTHER" id="PTHR22990">
    <property type="entry name" value="F-BOX ONLY PROTEIN"/>
    <property type="match status" value="1"/>
</dbReference>
<dbReference type="FunFam" id="1.20.1280.50:FF:000009">
    <property type="entry name" value="F-box only protein 10"/>
    <property type="match status" value="1"/>
</dbReference>
<dbReference type="GO" id="GO:0006511">
    <property type="term" value="P:ubiquitin-dependent protein catabolic process"/>
    <property type="evidence" value="ECO:0007669"/>
    <property type="project" value="TreeGrafter"/>
</dbReference>
<dbReference type="InterPro" id="IPR051550">
    <property type="entry name" value="SCF-Subunits/Alg-Epimerases"/>
</dbReference>
<feature type="compositionally biased region" description="Low complexity" evidence="4">
    <location>
        <begin position="409"/>
        <end position="424"/>
    </location>
</feature>
<dbReference type="STRING" id="38654.A0A3Q0GFJ5"/>
<dbReference type="GO" id="GO:0042981">
    <property type="term" value="P:regulation of apoptotic process"/>
    <property type="evidence" value="ECO:0007669"/>
    <property type="project" value="TreeGrafter"/>
</dbReference>
<dbReference type="CDD" id="cd22090">
    <property type="entry name" value="F-box_FBXO10"/>
    <property type="match status" value="1"/>
</dbReference>
<accession>A0A3Q0GFJ5</accession>
<evidence type="ECO:0000256" key="1">
    <source>
        <dbReference type="ARBA" id="ARBA00004906"/>
    </source>
</evidence>
<keyword evidence="6" id="KW-1185">Reference proteome</keyword>
<dbReference type="SMART" id="SM00722">
    <property type="entry name" value="CASH"/>
    <property type="match status" value="2"/>
</dbReference>
<feature type="region of interest" description="Disordered" evidence="4">
    <location>
        <begin position="406"/>
        <end position="429"/>
    </location>
</feature>
<reference evidence="7" key="1">
    <citation type="submission" date="2025-08" db="UniProtKB">
        <authorList>
            <consortium name="RefSeq"/>
        </authorList>
    </citation>
    <scope>IDENTIFICATION</scope>
</reference>
<dbReference type="AlphaFoldDB" id="A0A3Q0GFJ5"/>
<dbReference type="InterPro" id="IPR001810">
    <property type="entry name" value="F-box_dom"/>
</dbReference>
<dbReference type="InterPro" id="IPR036047">
    <property type="entry name" value="F-box-like_dom_sf"/>
</dbReference>
<organism evidence="6 7">
    <name type="scientific">Alligator sinensis</name>
    <name type="common">Chinese alligator</name>
    <dbReference type="NCBI Taxonomy" id="38654"/>
    <lineage>
        <taxon>Eukaryota</taxon>
        <taxon>Metazoa</taxon>
        <taxon>Chordata</taxon>
        <taxon>Craniata</taxon>
        <taxon>Vertebrata</taxon>
        <taxon>Euteleostomi</taxon>
        <taxon>Archelosauria</taxon>
        <taxon>Archosauria</taxon>
        <taxon>Crocodylia</taxon>
        <taxon>Alligatoridae</taxon>
        <taxon>Alligatorinae</taxon>
        <taxon>Alligator</taxon>
    </lineage>
</organism>
<dbReference type="InterPro" id="IPR006633">
    <property type="entry name" value="Carb-bd_sugar_hydrolysis-dom"/>
</dbReference>
<dbReference type="Gene3D" id="1.20.1280.50">
    <property type="match status" value="1"/>
</dbReference>
<dbReference type="SUPFAM" id="SSF51126">
    <property type="entry name" value="Pectin lyase-like"/>
    <property type="match status" value="4"/>
</dbReference>
<dbReference type="InterPro" id="IPR039448">
    <property type="entry name" value="Beta_helix"/>
</dbReference>
<dbReference type="InParanoid" id="A0A3Q0GFJ5"/>
<dbReference type="PROSITE" id="PS50181">
    <property type="entry name" value="FBOX"/>
    <property type="match status" value="1"/>
</dbReference>
<dbReference type="NCBIfam" id="TIGR03804">
    <property type="entry name" value="para_beta_helix"/>
    <property type="match status" value="1"/>
</dbReference>
<evidence type="ECO:0000313" key="6">
    <source>
        <dbReference type="Proteomes" id="UP000189705"/>
    </source>
</evidence>
<dbReference type="PANTHER" id="PTHR22990:SF15">
    <property type="entry name" value="F-BOX ONLY PROTEIN 10"/>
    <property type="match status" value="1"/>
</dbReference>
<dbReference type="FunFam" id="2.160.20.10:FF:000015">
    <property type="entry name" value="F-box only protein 10"/>
    <property type="match status" value="1"/>
</dbReference>
<evidence type="ECO:0000256" key="2">
    <source>
        <dbReference type="ARBA" id="ARBA00022737"/>
    </source>
</evidence>
<dbReference type="InterPro" id="IPR022441">
    <property type="entry name" value="Para_beta_helix_rpt-2"/>
</dbReference>
<evidence type="ECO:0000313" key="7">
    <source>
        <dbReference type="RefSeq" id="XP_025057205.1"/>
    </source>
</evidence>
<dbReference type="CTD" id="26267"/>
<dbReference type="Pfam" id="PF13229">
    <property type="entry name" value="Beta_helix"/>
    <property type="match status" value="2"/>
</dbReference>
<dbReference type="Proteomes" id="UP000189705">
    <property type="component" value="Unplaced"/>
</dbReference>
<dbReference type="SMART" id="SM00710">
    <property type="entry name" value="PbH1"/>
    <property type="match status" value="15"/>
</dbReference>
<evidence type="ECO:0000256" key="3">
    <source>
        <dbReference type="ARBA" id="ARBA00022786"/>
    </source>
</evidence>
<protein>
    <submittedName>
        <fullName evidence="7">F-box only protein 10 isoform X1</fullName>
    </submittedName>
</protein>
<gene>
    <name evidence="7" type="primary">FBXO10</name>
</gene>
<name>A0A3Q0GFJ5_ALLSI</name>
<dbReference type="GeneID" id="102369037"/>
<dbReference type="Gene3D" id="2.160.20.10">
    <property type="entry name" value="Single-stranded right-handed beta-helix, Pectin lyase-like"/>
    <property type="match status" value="3"/>
</dbReference>
<dbReference type="InterPro" id="IPR012334">
    <property type="entry name" value="Pectin_lyas_fold"/>
</dbReference>
<dbReference type="RefSeq" id="XP_025057205.1">
    <property type="nucleotide sequence ID" value="XM_025201420.1"/>
</dbReference>
<dbReference type="Pfam" id="PF12937">
    <property type="entry name" value="F-box-like"/>
    <property type="match status" value="1"/>
</dbReference>
<dbReference type="SMART" id="SM00256">
    <property type="entry name" value="FBOX"/>
    <property type="match status" value="1"/>
</dbReference>
<feature type="domain" description="F-box" evidence="5">
    <location>
        <begin position="53"/>
        <end position="101"/>
    </location>
</feature>
<comment type="pathway">
    <text evidence="1">Protein modification; protein ubiquitination.</text>
</comment>
<proteinExistence type="predicted"/>
<evidence type="ECO:0000259" key="5">
    <source>
        <dbReference type="PROSITE" id="PS50181"/>
    </source>
</evidence>
<keyword evidence="2" id="KW-0677">Repeat</keyword>